<dbReference type="STRING" id="1860122.A9404_06720"/>
<comment type="similarity">
    <text evidence="12">Belongs to the helicase family. PriA subfamily.</text>
</comment>
<evidence type="ECO:0000256" key="4">
    <source>
        <dbReference type="ARBA" id="ARBA00022741"/>
    </source>
</evidence>
<dbReference type="GO" id="GO:0016887">
    <property type="term" value="F:ATP hydrolysis activity"/>
    <property type="evidence" value="ECO:0007669"/>
    <property type="project" value="RHEA"/>
</dbReference>
<sequence length="746" mass="80857">MPKSGGVDVQSHLTGPSVSSQAGVTVWQVALPGPLFRLFSYGIPEGMHPVSGARVRVPFGRGQRVGILWRPTTPEREVSLKYVDALLDTGSLLDAPLLACLEWAASYYHFPLGEVALAAFPPALRKGQVLSQPGMRLTDAGRRALEDGGIRGSRQRELLMALAEQPLGVAESALMHFPRATRQGVVQRGWAEFLTLPLGATFSDDLSAASIQPLSLNTAQASAVSAISADMSRFRVWLLDGVTGSGKTEVYLSLIARVLTAGKQVLVLVPEIALTPQLVSRFALRLGAAPVVLHSALTDAERLQAWLAAQSGRASVVVGTRSAAFQPLANLGLVIVDEEHDASLKQSEGFGFHARDVVIWRARAQEVPVVLGSATPSLESLRNAQMNRYETLFLPERAKGARMPVLNLIDVRGQRMSGGLSPVLIEAIERHLVAGGQALLYLNRRGYAPNLLCHDCGWVAACRHCDAFMTWHRQSRRLKCHHCGEEQSVPETCPVCRSELSPRGLGTEQLEDVLAGLFPDFGIERLDRDALSRKGELARRLARIRAGDARLIVGTQIVVKGHDFPDVSLVGVVDADQGLFANDFRGSERFAQQLTQVAGRAGRADRPGTVLVQTHHPDHPGLNLLLRSGYGAYAAQLLRERAEAGLPPLRFSALIRADGRDAPAPRHLLDTMASGLSTADWVGLSVWGPVEAPLARRAGRFRYQLLLLADDRALLHDALAHLDAWIGSRRPSGVRWSIDVDPLDMA</sequence>
<dbReference type="Proteomes" id="UP000078596">
    <property type="component" value="Chromosome"/>
</dbReference>
<dbReference type="EC" id="5.6.2.4" evidence="12"/>
<evidence type="ECO:0000256" key="8">
    <source>
        <dbReference type="ARBA" id="ARBA00022840"/>
    </source>
</evidence>
<comment type="catalytic activity">
    <reaction evidence="11 12">
        <text>ATP + H2O = ADP + phosphate + H(+)</text>
        <dbReference type="Rhea" id="RHEA:13065"/>
        <dbReference type="ChEBI" id="CHEBI:15377"/>
        <dbReference type="ChEBI" id="CHEBI:15378"/>
        <dbReference type="ChEBI" id="CHEBI:30616"/>
        <dbReference type="ChEBI" id="CHEBI:43474"/>
        <dbReference type="ChEBI" id="CHEBI:456216"/>
        <dbReference type="EC" id="5.6.2.4"/>
    </reaction>
</comment>
<feature type="domain" description="Helicase ATP-binding" evidence="13">
    <location>
        <begin position="228"/>
        <end position="394"/>
    </location>
</feature>
<keyword evidence="10 12" id="KW-0413">Isomerase</keyword>
<dbReference type="GO" id="GO:0006270">
    <property type="term" value="P:DNA replication initiation"/>
    <property type="evidence" value="ECO:0007669"/>
    <property type="project" value="TreeGrafter"/>
</dbReference>
<dbReference type="AlphaFoldDB" id="A0A191ZGY9"/>
<keyword evidence="9 12" id="KW-0238">DNA-binding</keyword>
<dbReference type="GO" id="GO:0006302">
    <property type="term" value="P:double-strand break repair"/>
    <property type="evidence" value="ECO:0007669"/>
    <property type="project" value="InterPro"/>
</dbReference>
<dbReference type="SMART" id="SM00487">
    <property type="entry name" value="DEXDc"/>
    <property type="match status" value="1"/>
</dbReference>
<reference evidence="14 15" key="1">
    <citation type="submission" date="2016-06" db="EMBL/GenBank/DDBJ databases">
        <title>Insight into the functional genes involving in sulfur oxidation in Pearl River water.</title>
        <authorList>
            <person name="Luo J."/>
            <person name="Tan X."/>
            <person name="Lin W."/>
        </authorList>
    </citation>
    <scope>NUCLEOTIDE SEQUENCE [LARGE SCALE GENOMIC DNA]</scope>
    <source>
        <strain evidence="14 15">LS2</strain>
    </source>
</reference>
<dbReference type="GO" id="GO:0043138">
    <property type="term" value="F:3'-5' DNA helicase activity"/>
    <property type="evidence" value="ECO:0007669"/>
    <property type="project" value="UniProtKB-EC"/>
</dbReference>
<feature type="binding site" evidence="12">
    <location>
        <position position="483"/>
    </location>
    <ligand>
        <name>Zn(2+)</name>
        <dbReference type="ChEBI" id="CHEBI:29105"/>
        <label>2</label>
    </ligand>
</feature>
<feature type="binding site" evidence="12">
    <location>
        <position position="462"/>
    </location>
    <ligand>
        <name>Zn(2+)</name>
        <dbReference type="ChEBI" id="CHEBI:29105"/>
        <label>2</label>
    </ligand>
</feature>
<keyword evidence="5 12" id="KW-0378">Hydrolase</keyword>
<dbReference type="Gene3D" id="3.40.1440.60">
    <property type="entry name" value="PriA, 3(prime) DNA-binding domain"/>
    <property type="match status" value="1"/>
</dbReference>
<dbReference type="FunFam" id="3.40.50.300:FF:000489">
    <property type="entry name" value="Primosome assembly protein PriA"/>
    <property type="match status" value="1"/>
</dbReference>
<dbReference type="InterPro" id="IPR041222">
    <property type="entry name" value="PriA_3primeBD"/>
</dbReference>
<comment type="catalytic activity">
    <reaction evidence="12">
        <text>Couples ATP hydrolysis with the unwinding of duplex DNA by translocating in the 3'-5' direction.</text>
        <dbReference type="EC" id="5.6.2.4"/>
    </reaction>
</comment>
<dbReference type="InterPro" id="IPR040498">
    <property type="entry name" value="PriA_CRR"/>
</dbReference>
<feature type="binding site" evidence="12">
    <location>
        <position position="496"/>
    </location>
    <ligand>
        <name>Zn(2+)</name>
        <dbReference type="ChEBI" id="CHEBI:29105"/>
        <label>1</label>
    </ligand>
</feature>
<keyword evidence="3 12" id="KW-0479">Metal-binding</keyword>
<dbReference type="GO" id="GO:0003677">
    <property type="term" value="F:DNA binding"/>
    <property type="evidence" value="ECO:0007669"/>
    <property type="project" value="UniProtKB-UniRule"/>
</dbReference>
<evidence type="ECO:0000256" key="5">
    <source>
        <dbReference type="ARBA" id="ARBA00022801"/>
    </source>
</evidence>
<dbReference type="NCBIfam" id="NF004067">
    <property type="entry name" value="PRK05580.1-4"/>
    <property type="match status" value="1"/>
</dbReference>
<evidence type="ECO:0000256" key="2">
    <source>
        <dbReference type="ARBA" id="ARBA00022705"/>
    </source>
</evidence>
<evidence type="ECO:0000313" key="14">
    <source>
        <dbReference type="EMBL" id="ANJ67117.1"/>
    </source>
</evidence>
<feature type="binding site" evidence="12">
    <location>
        <position position="456"/>
    </location>
    <ligand>
        <name>Zn(2+)</name>
        <dbReference type="ChEBI" id="CHEBI:29105"/>
        <label>1</label>
    </ligand>
</feature>
<dbReference type="PROSITE" id="PS51192">
    <property type="entry name" value="HELICASE_ATP_BIND_1"/>
    <property type="match status" value="1"/>
</dbReference>
<accession>A0A191ZGY9</accession>
<keyword evidence="8 12" id="KW-0067">ATP-binding</keyword>
<dbReference type="GO" id="GO:0006269">
    <property type="term" value="P:DNA replication, synthesis of primer"/>
    <property type="evidence" value="ECO:0007669"/>
    <property type="project" value="UniProtKB-KW"/>
</dbReference>
<keyword evidence="2 12" id="KW-0235">DNA replication</keyword>
<evidence type="ECO:0000256" key="12">
    <source>
        <dbReference type="HAMAP-Rule" id="MF_00983"/>
    </source>
</evidence>
<dbReference type="SUPFAM" id="SSF52540">
    <property type="entry name" value="P-loop containing nucleoside triphosphate hydrolases"/>
    <property type="match status" value="2"/>
</dbReference>
<dbReference type="GO" id="GO:0005524">
    <property type="term" value="F:ATP binding"/>
    <property type="evidence" value="ECO:0007669"/>
    <property type="project" value="UniProtKB-UniRule"/>
</dbReference>
<evidence type="ECO:0000313" key="15">
    <source>
        <dbReference type="Proteomes" id="UP000078596"/>
    </source>
</evidence>
<evidence type="ECO:0000259" key="13">
    <source>
        <dbReference type="PROSITE" id="PS51192"/>
    </source>
</evidence>
<keyword evidence="1 12" id="KW-0639">Primosome</keyword>
<proteinExistence type="inferred from homology"/>
<dbReference type="InterPro" id="IPR014001">
    <property type="entry name" value="Helicase_ATP-bd"/>
</dbReference>
<dbReference type="Pfam" id="PF00271">
    <property type="entry name" value="Helicase_C"/>
    <property type="match status" value="1"/>
</dbReference>
<dbReference type="GO" id="GO:0008270">
    <property type="term" value="F:zinc ion binding"/>
    <property type="evidence" value="ECO:0007669"/>
    <property type="project" value="UniProtKB-UniRule"/>
</dbReference>
<dbReference type="InterPro" id="IPR027417">
    <property type="entry name" value="P-loop_NTPase"/>
</dbReference>
<dbReference type="GO" id="GO:0006310">
    <property type="term" value="P:DNA recombination"/>
    <property type="evidence" value="ECO:0007669"/>
    <property type="project" value="InterPro"/>
</dbReference>
<name>A0A191ZGY9_9GAMM</name>
<evidence type="ECO:0000256" key="7">
    <source>
        <dbReference type="ARBA" id="ARBA00022833"/>
    </source>
</evidence>
<dbReference type="GO" id="GO:1990077">
    <property type="term" value="C:primosome complex"/>
    <property type="evidence" value="ECO:0007669"/>
    <property type="project" value="UniProtKB-UniRule"/>
</dbReference>
<feature type="binding site" evidence="12">
    <location>
        <position position="480"/>
    </location>
    <ligand>
        <name>Zn(2+)</name>
        <dbReference type="ChEBI" id="CHEBI:29105"/>
        <label>2</label>
    </ligand>
</feature>
<comment type="cofactor">
    <cofactor evidence="12">
        <name>Zn(2+)</name>
        <dbReference type="ChEBI" id="CHEBI:29105"/>
    </cofactor>
    <text evidence="12">Binds 2 zinc ions per subunit.</text>
</comment>
<dbReference type="InterPro" id="IPR001650">
    <property type="entry name" value="Helicase_C-like"/>
</dbReference>
<keyword evidence="15" id="KW-1185">Reference proteome</keyword>
<dbReference type="InterPro" id="IPR005259">
    <property type="entry name" value="PriA"/>
</dbReference>
<evidence type="ECO:0000256" key="1">
    <source>
        <dbReference type="ARBA" id="ARBA00022515"/>
    </source>
</evidence>
<dbReference type="Pfam" id="PF17764">
    <property type="entry name" value="PriA_3primeBD"/>
    <property type="match status" value="1"/>
</dbReference>
<evidence type="ECO:0000256" key="11">
    <source>
        <dbReference type="ARBA" id="ARBA00048988"/>
    </source>
</evidence>
<dbReference type="Gene3D" id="3.40.50.300">
    <property type="entry name" value="P-loop containing nucleotide triphosphate hydrolases"/>
    <property type="match status" value="2"/>
</dbReference>
<dbReference type="InterPro" id="IPR041236">
    <property type="entry name" value="PriA_C"/>
</dbReference>
<dbReference type="PANTHER" id="PTHR30580">
    <property type="entry name" value="PRIMOSOMAL PROTEIN N"/>
    <property type="match status" value="1"/>
</dbReference>
<gene>
    <name evidence="12" type="primary">priA</name>
    <name evidence="14" type="ORF">A9404_06720</name>
</gene>
<dbReference type="InterPro" id="IPR042115">
    <property type="entry name" value="PriA_3primeBD_sf"/>
</dbReference>
<dbReference type="PANTHER" id="PTHR30580:SF0">
    <property type="entry name" value="PRIMOSOMAL PROTEIN N"/>
    <property type="match status" value="1"/>
</dbReference>
<protein>
    <recommendedName>
        <fullName evidence="12">Replication restart protein PriA</fullName>
    </recommendedName>
    <alternativeName>
        <fullName evidence="12">ATP-dependent DNA helicase PriA</fullName>
        <ecNumber evidence="12">5.6.2.4</ecNumber>
    </alternativeName>
    <alternativeName>
        <fullName evidence="12">DNA 3'-5' helicase PriA</fullName>
    </alternativeName>
</protein>
<dbReference type="CDD" id="cd18804">
    <property type="entry name" value="SF2_C_priA"/>
    <property type="match status" value="1"/>
</dbReference>
<keyword evidence="7 12" id="KW-0862">Zinc</keyword>
<dbReference type="CDD" id="cd17929">
    <property type="entry name" value="DEXHc_priA"/>
    <property type="match status" value="1"/>
</dbReference>
<dbReference type="Pfam" id="PF00270">
    <property type="entry name" value="DEAD"/>
    <property type="match status" value="1"/>
</dbReference>
<dbReference type="Pfam" id="PF18074">
    <property type="entry name" value="PriA_C"/>
    <property type="match status" value="1"/>
</dbReference>
<evidence type="ECO:0000256" key="6">
    <source>
        <dbReference type="ARBA" id="ARBA00022806"/>
    </source>
</evidence>
<keyword evidence="4 12" id="KW-0547">Nucleotide-binding</keyword>
<dbReference type="EMBL" id="CP016027">
    <property type="protein sequence ID" value="ANJ67117.1"/>
    <property type="molecule type" value="Genomic_DNA"/>
</dbReference>
<dbReference type="Pfam" id="PF18319">
    <property type="entry name" value="Zn_ribbon_PriA"/>
    <property type="match status" value="1"/>
</dbReference>
<evidence type="ECO:0000256" key="10">
    <source>
        <dbReference type="ARBA" id="ARBA00023235"/>
    </source>
</evidence>
<organism evidence="14 15">
    <name type="scientific">Halothiobacillus diazotrophicus</name>
    <dbReference type="NCBI Taxonomy" id="1860122"/>
    <lineage>
        <taxon>Bacteria</taxon>
        <taxon>Pseudomonadati</taxon>
        <taxon>Pseudomonadota</taxon>
        <taxon>Gammaproteobacteria</taxon>
        <taxon>Chromatiales</taxon>
        <taxon>Halothiobacillaceae</taxon>
        <taxon>Halothiobacillus</taxon>
    </lineage>
</organism>
<feature type="binding site" evidence="12">
    <location>
        <position position="465"/>
    </location>
    <ligand>
        <name>Zn(2+)</name>
        <dbReference type="ChEBI" id="CHEBI:29105"/>
        <label>2</label>
    </ligand>
</feature>
<evidence type="ECO:0000256" key="3">
    <source>
        <dbReference type="ARBA" id="ARBA00022723"/>
    </source>
</evidence>
<dbReference type="SMART" id="SM00490">
    <property type="entry name" value="HELICc"/>
    <property type="match status" value="1"/>
</dbReference>
<dbReference type="KEGG" id="haz:A9404_06720"/>
<dbReference type="HAMAP" id="MF_00983">
    <property type="entry name" value="PriA"/>
    <property type="match status" value="1"/>
</dbReference>
<dbReference type="NCBIfam" id="TIGR00595">
    <property type="entry name" value="priA"/>
    <property type="match status" value="1"/>
</dbReference>
<dbReference type="OrthoDB" id="9759544at2"/>
<feature type="binding site" evidence="12">
    <location>
        <position position="493"/>
    </location>
    <ligand>
        <name>Zn(2+)</name>
        <dbReference type="ChEBI" id="CHEBI:29105"/>
        <label>1</label>
    </ligand>
</feature>
<keyword evidence="6 12" id="KW-0347">Helicase</keyword>
<comment type="subunit">
    <text evidence="12">Component of the replication restart primosome.</text>
</comment>
<dbReference type="InterPro" id="IPR011545">
    <property type="entry name" value="DEAD/DEAH_box_helicase_dom"/>
</dbReference>
<feature type="binding site" evidence="12">
    <location>
        <position position="453"/>
    </location>
    <ligand>
        <name>Zn(2+)</name>
        <dbReference type="ChEBI" id="CHEBI:29105"/>
        <label>1</label>
    </ligand>
</feature>
<evidence type="ECO:0000256" key="9">
    <source>
        <dbReference type="ARBA" id="ARBA00023125"/>
    </source>
</evidence>
<comment type="function">
    <text evidence="12">Initiates the restart of stalled replication forks, which reloads the replicative helicase on sites other than the origin of replication. Recognizes and binds to abandoned replication forks and remodels them to uncover a helicase loading site. Promotes assembly of the primosome at these replication forks.</text>
</comment>
<dbReference type="RefSeq" id="WP_066099479.1">
    <property type="nucleotide sequence ID" value="NZ_CP016027.1"/>
</dbReference>